<dbReference type="EMBL" id="JACGCM010001775">
    <property type="protein sequence ID" value="KAF6149899.1"/>
    <property type="molecule type" value="Genomic_DNA"/>
</dbReference>
<sequence>MKNDQIIRYFKCSSLWSGLKKAMLFVNSNSWWIIGNGEKIDFWRDCWGLMFLLLILLRSLRHLE</sequence>
<dbReference type="Proteomes" id="UP000541444">
    <property type="component" value="Unassembled WGS sequence"/>
</dbReference>
<accession>A0A7J7M4T3</accession>
<gene>
    <name evidence="1" type="ORF">GIB67_008620</name>
</gene>
<dbReference type="AlphaFoldDB" id="A0A7J7M4T3"/>
<organism evidence="1 2">
    <name type="scientific">Kingdonia uniflora</name>
    <dbReference type="NCBI Taxonomy" id="39325"/>
    <lineage>
        <taxon>Eukaryota</taxon>
        <taxon>Viridiplantae</taxon>
        <taxon>Streptophyta</taxon>
        <taxon>Embryophyta</taxon>
        <taxon>Tracheophyta</taxon>
        <taxon>Spermatophyta</taxon>
        <taxon>Magnoliopsida</taxon>
        <taxon>Ranunculales</taxon>
        <taxon>Circaeasteraceae</taxon>
        <taxon>Kingdonia</taxon>
    </lineage>
</organism>
<dbReference type="OrthoDB" id="1434423at2759"/>
<keyword evidence="2" id="KW-1185">Reference proteome</keyword>
<comment type="caution">
    <text evidence="1">The sequence shown here is derived from an EMBL/GenBank/DDBJ whole genome shotgun (WGS) entry which is preliminary data.</text>
</comment>
<evidence type="ECO:0000313" key="2">
    <source>
        <dbReference type="Proteomes" id="UP000541444"/>
    </source>
</evidence>
<evidence type="ECO:0000313" key="1">
    <source>
        <dbReference type="EMBL" id="KAF6149899.1"/>
    </source>
</evidence>
<protein>
    <submittedName>
        <fullName evidence="1">Uncharacterized protein</fullName>
    </submittedName>
</protein>
<name>A0A7J7M4T3_9MAGN</name>
<proteinExistence type="predicted"/>
<reference evidence="1 2" key="1">
    <citation type="journal article" date="2020" name="IScience">
        <title>Genome Sequencing of the Endangered Kingdonia uniflora (Circaeasteraceae, Ranunculales) Reveals Potential Mechanisms of Evolutionary Specialization.</title>
        <authorList>
            <person name="Sun Y."/>
            <person name="Deng T."/>
            <person name="Zhang A."/>
            <person name="Moore M.J."/>
            <person name="Landis J.B."/>
            <person name="Lin N."/>
            <person name="Zhang H."/>
            <person name="Zhang X."/>
            <person name="Huang J."/>
            <person name="Zhang X."/>
            <person name="Sun H."/>
            <person name="Wang H."/>
        </authorList>
    </citation>
    <scope>NUCLEOTIDE SEQUENCE [LARGE SCALE GENOMIC DNA]</scope>
    <source>
        <strain evidence="1">TB1705</strain>
        <tissue evidence="1">Leaf</tissue>
    </source>
</reference>